<proteinExistence type="predicted"/>
<feature type="non-terminal residue" evidence="2">
    <location>
        <position position="1"/>
    </location>
</feature>
<comment type="caution">
    <text evidence="2">The sequence shown here is derived from an EMBL/GenBank/DDBJ whole genome shotgun (WGS) entry which is preliminary data.</text>
</comment>
<sequence>PEASHTVLLGIQGRTLLAGTSKDGGENRHLALDIATGADRWSGPRETMLLAPGNGDLVFTSSPPTTLNALSAGTGRKVWSADLPNAARDPDNKDALSLNVTVANGLVYMNGPTIYALDASTGRQRWTYTPTSPGGQTRNFLVNGRYVYVMDSPRLVALDARTGRRLWSADTPAANGAPMVAAGGLICIGVAGTPDSGLYGWDAKTGQIVWNHPVATPASTKQWTLSTKGPALAAAHGTALLAFHLR</sequence>
<keyword evidence="3" id="KW-1185">Reference proteome</keyword>
<dbReference type="PANTHER" id="PTHR34512">
    <property type="entry name" value="CELL SURFACE PROTEIN"/>
    <property type="match status" value="1"/>
</dbReference>
<reference evidence="3" key="1">
    <citation type="journal article" date="2019" name="Int. J. Syst. Evol. Microbiol.">
        <title>The Global Catalogue of Microorganisms (GCM) 10K type strain sequencing project: providing services to taxonomists for standard genome sequencing and annotation.</title>
        <authorList>
            <consortium name="The Broad Institute Genomics Platform"/>
            <consortium name="The Broad Institute Genome Sequencing Center for Infectious Disease"/>
            <person name="Wu L."/>
            <person name="Ma J."/>
        </authorList>
    </citation>
    <scope>NUCLEOTIDE SEQUENCE [LARGE SCALE GENOMIC DNA]</scope>
    <source>
        <strain evidence="3">JCM 31696</strain>
    </source>
</reference>
<dbReference type="SMART" id="SM00564">
    <property type="entry name" value="PQQ"/>
    <property type="match status" value="4"/>
</dbReference>
<dbReference type="Pfam" id="PF13360">
    <property type="entry name" value="PQQ_2"/>
    <property type="match status" value="1"/>
</dbReference>
<dbReference type="PANTHER" id="PTHR34512:SF30">
    <property type="entry name" value="OUTER MEMBRANE PROTEIN ASSEMBLY FACTOR BAMB"/>
    <property type="match status" value="1"/>
</dbReference>
<dbReference type="Gene3D" id="2.130.10.10">
    <property type="entry name" value="YVTN repeat-like/Quinoprotein amine dehydrogenase"/>
    <property type="match status" value="1"/>
</dbReference>
<evidence type="ECO:0000313" key="2">
    <source>
        <dbReference type="EMBL" id="MFD0854085.1"/>
    </source>
</evidence>
<organism evidence="2 3">
    <name type="scientific">Actinomadura adrarensis</name>
    <dbReference type="NCBI Taxonomy" id="1819600"/>
    <lineage>
        <taxon>Bacteria</taxon>
        <taxon>Bacillati</taxon>
        <taxon>Actinomycetota</taxon>
        <taxon>Actinomycetes</taxon>
        <taxon>Streptosporangiales</taxon>
        <taxon>Thermomonosporaceae</taxon>
        <taxon>Actinomadura</taxon>
    </lineage>
</organism>
<gene>
    <name evidence="2" type="ORF">ACFQ07_17745</name>
</gene>
<name>A0ABW3CJJ6_9ACTN</name>
<dbReference type="InterPro" id="IPR015943">
    <property type="entry name" value="WD40/YVTN_repeat-like_dom_sf"/>
</dbReference>
<dbReference type="InterPro" id="IPR002372">
    <property type="entry name" value="PQQ_rpt_dom"/>
</dbReference>
<dbReference type="SUPFAM" id="SSF50998">
    <property type="entry name" value="Quinoprotein alcohol dehydrogenase-like"/>
    <property type="match status" value="2"/>
</dbReference>
<feature type="domain" description="Pyrrolo-quinoline quinone repeat" evidence="1">
    <location>
        <begin position="66"/>
        <end position="221"/>
    </location>
</feature>
<dbReference type="EMBL" id="JBHTIR010002678">
    <property type="protein sequence ID" value="MFD0854085.1"/>
    <property type="molecule type" value="Genomic_DNA"/>
</dbReference>
<accession>A0ABW3CJJ6</accession>
<evidence type="ECO:0000259" key="1">
    <source>
        <dbReference type="Pfam" id="PF13360"/>
    </source>
</evidence>
<dbReference type="InterPro" id="IPR018391">
    <property type="entry name" value="PQQ_b-propeller_rpt"/>
</dbReference>
<protein>
    <submittedName>
        <fullName evidence="2">PQQ-binding-like beta-propeller repeat protein</fullName>
    </submittedName>
</protein>
<dbReference type="InterPro" id="IPR011047">
    <property type="entry name" value="Quinoprotein_ADH-like_sf"/>
</dbReference>
<dbReference type="Proteomes" id="UP001597083">
    <property type="component" value="Unassembled WGS sequence"/>
</dbReference>
<evidence type="ECO:0000313" key="3">
    <source>
        <dbReference type="Proteomes" id="UP001597083"/>
    </source>
</evidence>